<keyword evidence="8" id="KW-1185">Reference proteome</keyword>
<protein>
    <recommendedName>
        <fullName evidence="6">AP2/ERF domain-containing protein</fullName>
    </recommendedName>
</protein>
<dbReference type="InterPro" id="IPR016177">
    <property type="entry name" value="DNA-bd_dom_sf"/>
</dbReference>
<evidence type="ECO:0000256" key="5">
    <source>
        <dbReference type="ARBA" id="ARBA00023242"/>
    </source>
</evidence>
<dbReference type="SUPFAM" id="SSF54171">
    <property type="entry name" value="DNA-binding domain"/>
    <property type="match status" value="1"/>
</dbReference>
<reference evidence="7" key="1">
    <citation type="journal article" date="2020" name="bioRxiv">
        <title>Comparative genomics of Chlamydomonas.</title>
        <authorList>
            <person name="Craig R.J."/>
            <person name="Hasan A.R."/>
            <person name="Ness R.W."/>
            <person name="Keightley P.D."/>
        </authorList>
    </citation>
    <scope>NUCLEOTIDE SEQUENCE</scope>
    <source>
        <strain evidence="7">CCAP 11/70</strain>
    </source>
</reference>
<dbReference type="InterPro" id="IPR036955">
    <property type="entry name" value="AP2/ERF_dom_sf"/>
</dbReference>
<keyword evidence="5" id="KW-0539">Nucleus</keyword>
<evidence type="ECO:0000259" key="6">
    <source>
        <dbReference type="PROSITE" id="PS51032"/>
    </source>
</evidence>
<accession>A0A836BSJ4</accession>
<comment type="subcellular location">
    <subcellularLocation>
        <location evidence="1">Nucleus</location>
    </subcellularLocation>
</comment>
<keyword evidence="2" id="KW-0805">Transcription regulation</keyword>
<evidence type="ECO:0000313" key="7">
    <source>
        <dbReference type="EMBL" id="KAG2487197.1"/>
    </source>
</evidence>
<gene>
    <name evidence="7" type="ORF">HYH03_014173</name>
</gene>
<keyword evidence="3" id="KW-0238">DNA-binding</keyword>
<dbReference type="OrthoDB" id="515645at2759"/>
<name>A0A836BSJ4_9CHLO</name>
<proteinExistence type="predicted"/>
<dbReference type="Proteomes" id="UP000612055">
    <property type="component" value="Unassembled WGS sequence"/>
</dbReference>
<dbReference type="AlphaFoldDB" id="A0A836BSJ4"/>
<evidence type="ECO:0000256" key="4">
    <source>
        <dbReference type="ARBA" id="ARBA00023163"/>
    </source>
</evidence>
<comment type="caution">
    <text evidence="7">The sequence shown here is derived from an EMBL/GenBank/DDBJ whole genome shotgun (WGS) entry which is preliminary data.</text>
</comment>
<evidence type="ECO:0000256" key="2">
    <source>
        <dbReference type="ARBA" id="ARBA00023015"/>
    </source>
</evidence>
<dbReference type="InterPro" id="IPR001471">
    <property type="entry name" value="AP2/ERF_dom"/>
</dbReference>
<keyword evidence="4" id="KW-0804">Transcription</keyword>
<dbReference type="GO" id="GO:0005634">
    <property type="term" value="C:nucleus"/>
    <property type="evidence" value="ECO:0007669"/>
    <property type="project" value="UniProtKB-SubCell"/>
</dbReference>
<feature type="domain" description="AP2/ERF" evidence="6">
    <location>
        <begin position="55"/>
        <end position="118"/>
    </location>
</feature>
<evidence type="ECO:0000256" key="3">
    <source>
        <dbReference type="ARBA" id="ARBA00023125"/>
    </source>
</evidence>
<dbReference type="EMBL" id="JAEHOE010000100">
    <property type="protein sequence ID" value="KAG2487197.1"/>
    <property type="molecule type" value="Genomic_DNA"/>
</dbReference>
<evidence type="ECO:0000313" key="8">
    <source>
        <dbReference type="Proteomes" id="UP000612055"/>
    </source>
</evidence>
<dbReference type="GO" id="GO:0003700">
    <property type="term" value="F:DNA-binding transcription factor activity"/>
    <property type="evidence" value="ECO:0007669"/>
    <property type="project" value="InterPro"/>
</dbReference>
<dbReference type="PROSITE" id="PS51032">
    <property type="entry name" value="AP2_ERF"/>
    <property type="match status" value="1"/>
</dbReference>
<dbReference type="CDD" id="cd00018">
    <property type="entry name" value="AP2"/>
    <property type="match status" value="1"/>
</dbReference>
<sequence>MLEFTVQSVPLPCAGAVLGDVGRKVAEGVPLSHEEAGRYKTTQVNGLNSGGKRDLPRGVVETPSSRYKAGIGIRTGGVQRTEYLGSFDTPEEAARAFDEAAIRRWQAGLVPELVTNYPPEGYPGYTGGVEQGGQE</sequence>
<dbReference type="Gene3D" id="3.30.730.10">
    <property type="entry name" value="AP2/ERF domain"/>
    <property type="match status" value="1"/>
</dbReference>
<evidence type="ECO:0000256" key="1">
    <source>
        <dbReference type="ARBA" id="ARBA00004123"/>
    </source>
</evidence>
<dbReference type="GO" id="GO:0003677">
    <property type="term" value="F:DNA binding"/>
    <property type="evidence" value="ECO:0007669"/>
    <property type="project" value="UniProtKB-KW"/>
</dbReference>
<organism evidence="7 8">
    <name type="scientific">Edaphochlamys debaryana</name>
    <dbReference type="NCBI Taxonomy" id="47281"/>
    <lineage>
        <taxon>Eukaryota</taxon>
        <taxon>Viridiplantae</taxon>
        <taxon>Chlorophyta</taxon>
        <taxon>core chlorophytes</taxon>
        <taxon>Chlorophyceae</taxon>
        <taxon>CS clade</taxon>
        <taxon>Chlamydomonadales</taxon>
        <taxon>Chlamydomonadales incertae sedis</taxon>
        <taxon>Edaphochlamys</taxon>
    </lineage>
</organism>
<dbReference type="SMART" id="SM00380">
    <property type="entry name" value="AP2"/>
    <property type="match status" value="1"/>
</dbReference>